<proteinExistence type="predicted"/>
<dbReference type="EMBL" id="ACYH01000049">
    <property type="protein sequence ID" value="EEV19827.1"/>
    <property type="molecule type" value="Genomic_DNA"/>
</dbReference>
<reference evidence="1 2" key="1">
    <citation type="submission" date="2009-07" db="EMBL/GenBank/DDBJ databases">
        <authorList>
            <person name="Madupu R."/>
            <person name="Sebastian Y."/>
            <person name="Durkin A.S."/>
            <person name="Torralba M."/>
            <person name="Methe B."/>
            <person name="Sutton G.G."/>
            <person name="Strausberg R.L."/>
            <person name="Nelson K.E."/>
        </authorList>
    </citation>
    <scope>NUCLEOTIDE SEQUENCE [LARGE SCALE GENOMIC DNA]</scope>
    <source>
        <strain evidence="1 2">ATCC 35580</strain>
    </source>
</reference>
<gene>
    <name evidence="1" type="ORF">TREVI0001_1324</name>
</gene>
<protein>
    <submittedName>
        <fullName evidence="1">Uncharacterized protein</fullName>
    </submittedName>
</protein>
<name>C8PSF7_9SPIR</name>
<organism evidence="1 2">
    <name type="scientific">Treponema vincentii ATCC 35580</name>
    <dbReference type="NCBI Taxonomy" id="596324"/>
    <lineage>
        <taxon>Bacteria</taxon>
        <taxon>Pseudomonadati</taxon>
        <taxon>Spirochaetota</taxon>
        <taxon>Spirochaetia</taxon>
        <taxon>Spirochaetales</taxon>
        <taxon>Treponemataceae</taxon>
        <taxon>Treponema</taxon>
    </lineage>
</organism>
<evidence type="ECO:0000313" key="2">
    <source>
        <dbReference type="Proteomes" id="UP000004509"/>
    </source>
</evidence>
<sequence length="55" mass="6061">MHNPADDFIHRLCSSVAAVKYGITAFAKQFVLGTAHKRNGKTDSSLQGTYSLYSR</sequence>
<dbReference type="AlphaFoldDB" id="C8PSF7"/>
<accession>C8PSF7</accession>
<dbReference type="Proteomes" id="UP000004509">
    <property type="component" value="Unassembled WGS sequence"/>
</dbReference>
<comment type="caution">
    <text evidence="1">The sequence shown here is derived from an EMBL/GenBank/DDBJ whole genome shotgun (WGS) entry which is preliminary data.</text>
</comment>
<evidence type="ECO:0000313" key="1">
    <source>
        <dbReference type="EMBL" id="EEV19827.1"/>
    </source>
</evidence>